<dbReference type="PANTHER" id="PTHR43150">
    <property type="entry name" value="HYPERKINETIC, ISOFORM M"/>
    <property type="match status" value="1"/>
</dbReference>
<evidence type="ECO:0000256" key="2">
    <source>
        <dbReference type="ARBA" id="ARBA00022857"/>
    </source>
</evidence>
<reference evidence="5" key="1">
    <citation type="submission" date="2022-07" db="EMBL/GenBank/DDBJ databases">
        <title>Genome Sequence of Agrocybe chaxingu.</title>
        <authorList>
            <person name="Buettner E."/>
        </authorList>
    </citation>
    <scope>NUCLEOTIDE SEQUENCE</scope>
    <source>
        <strain evidence="5">MP-N11</strain>
    </source>
</reference>
<evidence type="ECO:0000256" key="3">
    <source>
        <dbReference type="ARBA" id="ARBA00023002"/>
    </source>
</evidence>
<organism evidence="5 6">
    <name type="scientific">Agrocybe chaxingu</name>
    <dbReference type="NCBI Taxonomy" id="84603"/>
    <lineage>
        <taxon>Eukaryota</taxon>
        <taxon>Fungi</taxon>
        <taxon>Dikarya</taxon>
        <taxon>Basidiomycota</taxon>
        <taxon>Agaricomycotina</taxon>
        <taxon>Agaricomycetes</taxon>
        <taxon>Agaricomycetidae</taxon>
        <taxon>Agaricales</taxon>
        <taxon>Agaricineae</taxon>
        <taxon>Strophariaceae</taxon>
        <taxon>Agrocybe</taxon>
    </lineage>
</organism>
<proteinExistence type="inferred from homology"/>
<protein>
    <recommendedName>
        <fullName evidence="4">NADP-dependent oxidoreductase domain-containing protein</fullName>
    </recommendedName>
</protein>
<keyword evidence="6" id="KW-1185">Reference proteome</keyword>
<dbReference type="OrthoDB" id="1720422at2759"/>
<dbReference type="InterPro" id="IPR023210">
    <property type="entry name" value="NADP_OxRdtase_dom"/>
</dbReference>
<dbReference type="InterPro" id="IPR036812">
    <property type="entry name" value="NAD(P)_OxRdtase_dom_sf"/>
</dbReference>
<dbReference type="GO" id="GO:0016491">
    <property type="term" value="F:oxidoreductase activity"/>
    <property type="evidence" value="ECO:0007669"/>
    <property type="project" value="UniProtKB-KW"/>
</dbReference>
<feature type="domain" description="NADP-dependent oxidoreductase" evidence="4">
    <location>
        <begin position="478"/>
        <end position="670"/>
    </location>
</feature>
<evidence type="ECO:0000259" key="4">
    <source>
        <dbReference type="Pfam" id="PF00248"/>
    </source>
</evidence>
<dbReference type="AlphaFoldDB" id="A0A9W8N1S2"/>
<comment type="caution">
    <text evidence="5">The sequence shown here is derived from an EMBL/GenBank/DDBJ whole genome shotgun (WGS) entry which is preliminary data.</text>
</comment>
<gene>
    <name evidence="5" type="ORF">NLJ89_g532</name>
</gene>
<dbReference type="Pfam" id="PF00248">
    <property type="entry name" value="Aldo_ket_red"/>
    <property type="match status" value="3"/>
</dbReference>
<keyword evidence="2" id="KW-0521">NADP</keyword>
<evidence type="ECO:0000313" key="6">
    <source>
        <dbReference type="Proteomes" id="UP001148786"/>
    </source>
</evidence>
<accession>A0A9W8N1S2</accession>
<dbReference type="InterPro" id="IPR005399">
    <property type="entry name" value="K_chnl_volt-dep_bsu_KCNAB-rel"/>
</dbReference>
<dbReference type="PRINTS" id="PR01577">
    <property type="entry name" value="KCNABCHANNEL"/>
</dbReference>
<dbReference type="Gene3D" id="3.20.20.100">
    <property type="entry name" value="NADP-dependent oxidoreductase domain"/>
    <property type="match status" value="3"/>
</dbReference>
<sequence length="692" mass="77145">MSAEKFAVYKTKGMPFRRLGPTGLRVPLFSLGGWLTIGGSVVGDPVKEIVKTAFENGINMIDTAEVYSAGKSEEEIGRVIKELGLRRTDLIISTKIYWGIRGGRESSPNDSGLSRKHIIEGTQESLARLQMDYVDIIFAHRPDPTVPMEEIVRAFNYVIERGWAFYWGTSEWSGREIEEAHHVAAKLGLIGPVAEQCEHNMFHRERPEAEYAPLYEKYGLGTTVWSALASGLLTGKYNDGIPQGSRFATEPTLKATVKSLQKPEGQEKIRKVRELSKLAREEFNTTPTALALAWVAKNPNTSTVILGASNPKQIVDNLEALKVLPKLTPEIMEKIEKILANTPKQAVRVFKQSPRDPSSLNLLSPKDLTITNMTTPVLQTWPVQREFDAKNMPFRRLGPSGLRVPLFSLGGWLTLGGTVVGDPVKEIIKTAFENGINMFDTAEAYAAGKSEEEIGRVIQELGLRRTDLVITTKLFWVGMEEIVRAFNYVIDKGWALYWATSEWSAQEIEEAYHVANKLGLVGPIAEQCKHHMFHRERPEKEYAPLYKKHHIGTTTFSSLAYGMLTGKYNNGIPENSRFATHSDFFKDTIKELESPGGKEQIRKVKELTALAEKDLGTTMAALALAWVAKNPNTSTVILGASSPEQLLENLKAVEVVPKLTPEIMHRIEKILGTEPEPLPSYGRPVLDRLGRI</sequence>
<comment type="similarity">
    <text evidence="1">Belongs to the shaker potassium channel beta subunit family.</text>
</comment>
<evidence type="ECO:0000256" key="1">
    <source>
        <dbReference type="ARBA" id="ARBA00006515"/>
    </source>
</evidence>
<name>A0A9W8N1S2_9AGAR</name>
<dbReference type="SUPFAM" id="SSF51430">
    <property type="entry name" value="NAD(P)-linked oxidoreductase"/>
    <property type="match status" value="2"/>
</dbReference>
<feature type="domain" description="NADP-dependent oxidoreductase" evidence="4">
    <location>
        <begin position="31"/>
        <end position="339"/>
    </location>
</feature>
<evidence type="ECO:0000313" key="5">
    <source>
        <dbReference type="EMBL" id="KAJ3517401.1"/>
    </source>
</evidence>
<keyword evidence="3" id="KW-0560">Oxidoreductase</keyword>
<feature type="domain" description="NADP-dependent oxidoreductase" evidence="4">
    <location>
        <begin position="409"/>
        <end position="477"/>
    </location>
</feature>
<dbReference type="Proteomes" id="UP001148786">
    <property type="component" value="Unassembled WGS sequence"/>
</dbReference>
<dbReference type="EMBL" id="JANKHO010000020">
    <property type="protein sequence ID" value="KAJ3517401.1"/>
    <property type="molecule type" value="Genomic_DNA"/>
</dbReference>
<dbReference type="PANTHER" id="PTHR43150:SF2">
    <property type="entry name" value="HYPERKINETIC, ISOFORM M"/>
    <property type="match status" value="1"/>
</dbReference>